<sequence>MNRSANDIVNNTMIEADSIQINSLFPILFQTNDPYVITLHKYIMPILAGFVFICNSLTIAVFWKIKLRNPTHMLLLSICLCDMLGSFSFGVIDVYVFYFEDHRDYLPYRICELYTFLYNFLPVFFHYSSTYLTVGLAIERYICVVYPFRAKLICSKKHTLIFILFSVLCSGVYLTFQIYSHTYYANETSSFYLTNVTVQACSIEVSNFTLWYLHPILFILLPLVILICIEPAILKTLKRSNSLRTASSLSVHKSSRNLSVITIWVVSIFIVCEVPILFYVSATFVCLELGLCSFLLTSSWMIYTHYTVTITAVGQLFNFIIYITCNRRFRRAFGKTLTGRRYLLQRRFTAESFFRETQLLRSSRSTSLR</sequence>
<dbReference type="Pfam" id="PF00001">
    <property type="entry name" value="7tm_1"/>
    <property type="match status" value="1"/>
</dbReference>
<reference evidence="10 11" key="1">
    <citation type="journal article" date="2017" name="Nat. Ecol. Evol.">
        <title>Scallop genome provides insights into evolution of bilaterian karyotype and development.</title>
        <authorList>
            <person name="Wang S."/>
            <person name="Zhang J."/>
            <person name="Jiao W."/>
            <person name="Li J."/>
            <person name="Xun X."/>
            <person name="Sun Y."/>
            <person name="Guo X."/>
            <person name="Huan P."/>
            <person name="Dong B."/>
            <person name="Zhang L."/>
            <person name="Hu X."/>
            <person name="Sun X."/>
            <person name="Wang J."/>
            <person name="Zhao C."/>
            <person name="Wang Y."/>
            <person name="Wang D."/>
            <person name="Huang X."/>
            <person name="Wang R."/>
            <person name="Lv J."/>
            <person name="Li Y."/>
            <person name="Zhang Z."/>
            <person name="Liu B."/>
            <person name="Lu W."/>
            <person name="Hui Y."/>
            <person name="Liang J."/>
            <person name="Zhou Z."/>
            <person name="Hou R."/>
            <person name="Li X."/>
            <person name="Liu Y."/>
            <person name="Li H."/>
            <person name="Ning X."/>
            <person name="Lin Y."/>
            <person name="Zhao L."/>
            <person name="Xing Q."/>
            <person name="Dou J."/>
            <person name="Li Y."/>
            <person name="Mao J."/>
            <person name="Guo H."/>
            <person name="Dou H."/>
            <person name="Li T."/>
            <person name="Mu C."/>
            <person name="Jiang W."/>
            <person name="Fu Q."/>
            <person name="Fu X."/>
            <person name="Miao Y."/>
            <person name="Liu J."/>
            <person name="Yu Q."/>
            <person name="Li R."/>
            <person name="Liao H."/>
            <person name="Li X."/>
            <person name="Kong Y."/>
            <person name="Jiang Z."/>
            <person name="Chourrout D."/>
            <person name="Li R."/>
            <person name="Bao Z."/>
        </authorList>
    </citation>
    <scope>NUCLEOTIDE SEQUENCE [LARGE SCALE GENOMIC DNA]</scope>
    <source>
        <strain evidence="10 11">PY_sf001</strain>
    </source>
</reference>
<evidence type="ECO:0000256" key="5">
    <source>
        <dbReference type="ARBA" id="ARBA00023136"/>
    </source>
</evidence>
<dbReference type="AlphaFoldDB" id="A0A210PG70"/>
<evidence type="ECO:0000256" key="1">
    <source>
        <dbReference type="ARBA" id="ARBA00004141"/>
    </source>
</evidence>
<organism evidence="10 11">
    <name type="scientific">Mizuhopecten yessoensis</name>
    <name type="common">Japanese scallop</name>
    <name type="synonym">Patinopecten yessoensis</name>
    <dbReference type="NCBI Taxonomy" id="6573"/>
    <lineage>
        <taxon>Eukaryota</taxon>
        <taxon>Metazoa</taxon>
        <taxon>Spiralia</taxon>
        <taxon>Lophotrochozoa</taxon>
        <taxon>Mollusca</taxon>
        <taxon>Bivalvia</taxon>
        <taxon>Autobranchia</taxon>
        <taxon>Pteriomorphia</taxon>
        <taxon>Pectinida</taxon>
        <taxon>Pectinoidea</taxon>
        <taxon>Pectinidae</taxon>
        <taxon>Mizuhopecten</taxon>
    </lineage>
</organism>
<feature type="transmembrane region" description="Helical" evidence="8">
    <location>
        <begin position="159"/>
        <end position="179"/>
    </location>
</feature>
<protein>
    <submittedName>
        <fullName evidence="10">C-C chemokine receptor type 9</fullName>
    </submittedName>
</protein>
<feature type="transmembrane region" description="Helical" evidence="8">
    <location>
        <begin position="42"/>
        <end position="63"/>
    </location>
</feature>
<evidence type="ECO:0000256" key="3">
    <source>
        <dbReference type="ARBA" id="ARBA00022989"/>
    </source>
</evidence>
<evidence type="ECO:0000313" key="10">
    <source>
        <dbReference type="EMBL" id="OWF35494.1"/>
    </source>
</evidence>
<dbReference type="GO" id="GO:0005886">
    <property type="term" value="C:plasma membrane"/>
    <property type="evidence" value="ECO:0007669"/>
    <property type="project" value="TreeGrafter"/>
</dbReference>
<dbReference type="EMBL" id="NEDP02076724">
    <property type="protein sequence ID" value="OWF35494.1"/>
    <property type="molecule type" value="Genomic_DNA"/>
</dbReference>
<accession>A0A210PG70</accession>
<keyword evidence="3 8" id="KW-1133">Transmembrane helix</keyword>
<keyword evidence="4" id="KW-0297">G-protein coupled receptor</keyword>
<proteinExistence type="predicted"/>
<dbReference type="OrthoDB" id="6087625at2759"/>
<keyword evidence="2 8" id="KW-0812">Transmembrane</keyword>
<keyword evidence="7" id="KW-0807">Transducer</keyword>
<evidence type="ECO:0000256" key="2">
    <source>
        <dbReference type="ARBA" id="ARBA00022692"/>
    </source>
</evidence>
<dbReference type="PANTHER" id="PTHR24243:SF233">
    <property type="entry name" value="THYROTROPIN-RELEASING HORMONE RECEPTOR"/>
    <property type="match status" value="1"/>
</dbReference>
<evidence type="ECO:0000313" key="11">
    <source>
        <dbReference type="Proteomes" id="UP000242188"/>
    </source>
</evidence>
<evidence type="ECO:0000256" key="7">
    <source>
        <dbReference type="ARBA" id="ARBA00023224"/>
    </source>
</evidence>
<dbReference type="InterPro" id="IPR017452">
    <property type="entry name" value="GPCR_Rhodpsn_7TM"/>
</dbReference>
<gene>
    <name evidence="10" type="ORF">KP79_PYT16789</name>
</gene>
<evidence type="ECO:0000259" key="9">
    <source>
        <dbReference type="PROSITE" id="PS50262"/>
    </source>
</evidence>
<keyword evidence="6 10" id="KW-0675">Receptor</keyword>
<keyword evidence="5 8" id="KW-0472">Membrane</keyword>
<feature type="transmembrane region" description="Helical" evidence="8">
    <location>
        <begin position="75"/>
        <end position="98"/>
    </location>
</feature>
<feature type="transmembrane region" description="Helical" evidence="8">
    <location>
        <begin position="258"/>
        <end position="280"/>
    </location>
</feature>
<feature type="transmembrane region" description="Helical" evidence="8">
    <location>
        <begin position="300"/>
        <end position="325"/>
    </location>
</feature>
<evidence type="ECO:0000256" key="8">
    <source>
        <dbReference type="SAM" id="Phobius"/>
    </source>
</evidence>
<comment type="caution">
    <text evidence="10">The sequence shown here is derived from an EMBL/GenBank/DDBJ whole genome shotgun (WGS) entry which is preliminary data.</text>
</comment>
<feature type="transmembrane region" description="Helical" evidence="8">
    <location>
        <begin position="216"/>
        <end position="237"/>
    </location>
</feature>
<dbReference type="SUPFAM" id="SSF81321">
    <property type="entry name" value="Family A G protein-coupled receptor-like"/>
    <property type="match status" value="1"/>
</dbReference>
<dbReference type="SMART" id="SM01381">
    <property type="entry name" value="7TM_GPCR_Srsx"/>
    <property type="match status" value="1"/>
</dbReference>
<dbReference type="Proteomes" id="UP000242188">
    <property type="component" value="Unassembled WGS sequence"/>
</dbReference>
<dbReference type="PRINTS" id="PR00237">
    <property type="entry name" value="GPCRRHODOPSN"/>
</dbReference>
<dbReference type="PANTHER" id="PTHR24243">
    <property type="entry name" value="G-PROTEIN COUPLED RECEPTOR"/>
    <property type="match status" value="1"/>
</dbReference>
<evidence type="ECO:0000256" key="6">
    <source>
        <dbReference type="ARBA" id="ARBA00023170"/>
    </source>
</evidence>
<feature type="transmembrane region" description="Helical" evidence="8">
    <location>
        <begin position="118"/>
        <end position="138"/>
    </location>
</feature>
<dbReference type="InterPro" id="IPR000276">
    <property type="entry name" value="GPCR_Rhodpsn"/>
</dbReference>
<comment type="subcellular location">
    <subcellularLocation>
        <location evidence="1">Membrane</location>
        <topology evidence="1">Multi-pass membrane protein</topology>
    </subcellularLocation>
</comment>
<dbReference type="Gene3D" id="1.20.1070.10">
    <property type="entry name" value="Rhodopsin 7-helix transmembrane proteins"/>
    <property type="match status" value="1"/>
</dbReference>
<keyword evidence="11" id="KW-1185">Reference proteome</keyword>
<dbReference type="GO" id="GO:0004930">
    <property type="term" value="F:G protein-coupled receptor activity"/>
    <property type="evidence" value="ECO:0007669"/>
    <property type="project" value="UniProtKB-KW"/>
</dbReference>
<feature type="domain" description="G-protein coupled receptors family 1 profile" evidence="9">
    <location>
        <begin position="54"/>
        <end position="322"/>
    </location>
</feature>
<evidence type="ECO:0000256" key="4">
    <source>
        <dbReference type="ARBA" id="ARBA00023040"/>
    </source>
</evidence>
<name>A0A210PG70_MIZYE</name>
<dbReference type="PROSITE" id="PS50262">
    <property type="entry name" value="G_PROTEIN_RECEP_F1_2"/>
    <property type="match status" value="1"/>
</dbReference>